<name>A0ABS4R264_9HYPH</name>
<dbReference type="SUPFAM" id="SSF111038">
    <property type="entry name" value="YjbQ-like"/>
    <property type="match status" value="1"/>
</dbReference>
<accession>A0ABS4R264</accession>
<dbReference type="Proteomes" id="UP000730739">
    <property type="component" value="Unassembled WGS sequence"/>
</dbReference>
<keyword evidence="3" id="KW-1185">Reference proteome</keyword>
<dbReference type="NCBIfam" id="TIGR00149">
    <property type="entry name" value="TIGR00149_YjbQ"/>
    <property type="match status" value="1"/>
</dbReference>
<protein>
    <submittedName>
        <fullName evidence="2">Secondary thiamine-phosphate synthase enzyme</fullName>
    </submittedName>
</protein>
<dbReference type="Gene3D" id="2.60.120.460">
    <property type="entry name" value="YjbQ-like"/>
    <property type="match status" value="1"/>
</dbReference>
<evidence type="ECO:0000313" key="2">
    <source>
        <dbReference type="EMBL" id="MBP2236779.1"/>
    </source>
</evidence>
<gene>
    <name evidence="2" type="ORF">J2Z31_003293</name>
</gene>
<comment type="similarity">
    <text evidence="1">Belongs to the UPF0047 family.</text>
</comment>
<dbReference type="InterPro" id="IPR001602">
    <property type="entry name" value="UPF0047_YjbQ-like"/>
</dbReference>
<dbReference type="EMBL" id="JAGILA010000004">
    <property type="protein sequence ID" value="MBP2236779.1"/>
    <property type="molecule type" value="Genomic_DNA"/>
</dbReference>
<comment type="caution">
    <text evidence="2">The sequence shown here is derived from an EMBL/GenBank/DDBJ whole genome shotgun (WGS) entry which is preliminary data.</text>
</comment>
<reference evidence="2 3" key="1">
    <citation type="submission" date="2021-03" db="EMBL/GenBank/DDBJ databases">
        <title>Genomic Encyclopedia of Type Strains, Phase IV (KMG-IV): sequencing the most valuable type-strain genomes for metagenomic binning, comparative biology and taxonomic classification.</title>
        <authorList>
            <person name="Goeker M."/>
        </authorList>
    </citation>
    <scope>NUCLEOTIDE SEQUENCE [LARGE SCALE GENOMIC DNA]</scope>
    <source>
        <strain evidence="2 3">DSM 13372</strain>
    </source>
</reference>
<dbReference type="PIRSF" id="PIRSF004681">
    <property type="entry name" value="UCP004681"/>
    <property type="match status" value="1"/>
</dbReference>
<dbReference type="PANTHER" id="PTHR30615">
    <property type="entry name" value="UNCHARACTERIZED PROTEIN YJBQ-RELATED"/>
    <property type="match status" value="1"/>
</dbReference>
<dbReference type="PROSITE" id="PS01314">
    <property type="entry name" value="UPF0047"/>
    <property type="match status" value="1"/>
</dbReference>
<dbReference type="PANTHER" id="PTHR30615:SF8">
    <property type="entry name" value="UPF0047 PROTEIN C4A8.02C"/>
    <property type="match status" value="1"/>
</dbReference>
<dbReference type="Pfam" id="PF01894">
    <property type="entry name" value="YjbQ"/>
    <property type="match status" value="1"/>
</dbReference>
<proteinExistence type="inferred from homology"/>
<dbReference type="InterPro" id="IPR035917">
    <property type="entry name" value="YjbQ-like_sf"/>
</dbReference>
<evidence type="ECO:0000256" key="1">
    <source>
        <dbReference type="ARBA" id="ARBA00005534"/>
    </source>
</evidence>
<sequence length="154" mass="17566">MRITRRLLEPVDDKMPQTVITIATKGQGLYEFTDEAAEFVRRTGVPEGLLTLFVRHTSASLLIQENADPDVKRDLREFFHRVVPPTSDASMHWVVHRQEGPDDMPAHIKAALTQVSIGVPVMEGRMALGTWQGLYLFEHRDHPHRREIVLHLGN</sequence>
<organism evidence="2 3">
    <name type="scientific">Sinorhizobium kostiense</name>
    <dbReference type="NCBI Taxonomy" id="76747"/>
    <lineage>
        <taxon>Bacteria</taxon>
        <taxon>Pseudomonadati</taxon>
        <taxon>Pseudomonadota</taxon>
        <taxon>Alphaproteobacteria</taxon>
        <taxon>Hyphomicrobiales</taxon>
        <taxon>Rhizobiaceae</taxon>
        <taxon>Sinorhizobium/Ensifer group</taxon>
        <taxon>Sinorhizobium</taxon>
    </lineage>
</organism>
<evidence type="ECO:0000313" key="3">
    <source>
        <dbReference type="Proteomes" id="UP000730739"/>
    </source>
</evidence>